<dbReference type="eggNOG" id="arCOG04965">
    <property type="taxonomic scope" value="Archaea"/>
</dbReference>
<evidence type="ECO:0000313" key="8">
    <source>
        <dbReference type="EMBL" id="SHK79926.1"/>
    </source>
</evidence>
<keyword evidence="3 6" id="KW-0812">Transmembrane</keyword>
<reference evidence="7 9" key="1">
    <citation type="journal article" date="2014" name="ISME J.">
        <title>Trehalose/2-sulfotrehalose biosynthesis and glycine-betaine uptake are widely spread mechanisms for osmoadaptation in the Halobacteriales.</title>
        <authorList>
            <person name="Youssef N.H."/>
            <person name="Savage-Ashlock K.N."/>
            <person name="McCully A.L."/>
            <person name="Luedtke B."/>
            <person name="Shaw E.I."/>
            <person name="Hoff W.D."/>
            <person name="Elshahed M.S."/>
        </authorList>
    </citation>
    <scope>NUCLEOTIDE SEQUENCE [LARGE SCALE GENOMIC DNA]</scope>
    <source>
        <strain evidence="7 9">DX253</strain>
    </source>
</reference>
<keyword evidence="2" id="KW-1003">Cell membrane</keyword>
<evidence type="ECO:0000256" key="5">
    <source>
        <dbReference type="ARBA" id="ARBA00023136"/>
    </source>
</evidence>
<dbReference type="PANTHER" id="PTHR30213">
    <property type="entry name" value="INNER MEMBRANE PROTEIN YHJD"/>
    <property type="match status" value="1"/>
</dbReference>
<feature type="transmembrane region" description="Helical" evidence="6">
    <location>
        <begin position="21"/>
        <end position="48"/>
    </location>
</feature>
<feature type="transmembrane region" description="Helical" evidence="6">
    <location>
        <begin position="159"/>
        <end position="181"/>
    </location>
</feature>
<dbReference type="OrthoDB" id="204872at2157"/>
<evidence type="ECO:0000256" key="3">
    <source>
        <dbReference type="ARBA" id="ARBA00022692"/>
    </source>
</evidence>
<dbReference type="STRING" id="797209.GCA_000376445_02783"/>
<gene>
    <name evidence="8" type="ORF">SAMN05444342_2215</name>
    <name evidence="7" type="ORF">ZOD2009_10060</name>
</gene>
<feature type="transmembrane region" description="Helical" evidence="6">
    <location>
        <begin position="221"/>
        <end position="254"/>
    </location>
</feature>
<keyword evidence="4 6" id="KW-1133">Transmembrane helix</keyword>
<protein>
    <submittedName>
        <fullName evidence="8">Membrane protein</fullName>
    </submittedName>
    <submittedName>
        <fullName evidence="7">Ribonuclease BN</fullName>
    </submittedName>
</protein>
<dbReference type="Proteomes" id="UP000003751">
    <property type="component" value="Unassembled WGS sequence"/>
</dbReference>
<evidence type="ECO:0000256" key="6">
    <source>
        <dbReference type="SAM" id="Phobius"/>
    </source>
</evidence>
<keyword evidence="5 6" id="KW-0472">Membrane</keyword>
<accession>E7QT84</accession>
<dbReference type="Proteomes" id="UP000184203">
    <property type="component" value="Unassembled WGS sequence"/>
</dbReference>
<feature type="transmembrane region" description="Helical" evidence="6">
    <location>
        <begin position="129"/>
        <end position="153"/>
    </location>
</feature>
<sequence>MSVTESIRSVVDIVRERNVTFLAASFAYYAFVSLFPLVLLALAVGTFVGGQEFSNMLIDAASRFLSDEGATVLDRTLQNTSGTAGASVVSIVILLWSSLKLFRGLVIAFEEVYQTFPDVGIVEQVKKGLATLVAVVLGVALMVVVGTVLGSSLVTSIPFVGAIASSGLLLGLVFVFLPLYYVLPPVKMSLREALPGTLFAALGWLVLQAGFQYFLGGSGKYGLTGILGVIIVFLTWLYFAGVILLVGAVVNLVVADRSAATV</sequence>
<evidence type="ECO:0000313" key="7">
    <source>
        <dbReference type="EMBL" id="EFW91813.1"/>
    </source>
</evidence>
<dbReference type="AlphaFoldDB" id="E7QT84"/>
<feature type="transmembrane region" description="Helical" evidence="6">
    <location>
        <begin position="84"/>
        <end position="109"/>
    </location>
</feature>
<evidence type="ECO:0000256" key="2">
    <source>
        <dbReference type="ARBA" id="ARBA00022475"/>
    </source>
</evidence>
<proteinExistence type="predicted"/>
<reference evidence="8" key="2">
    <citation type="submission" date="2016-11" db="EMBL/GenBank/DDBJ databases">
        <authorList>
            <person name="Jaros S."/>
            <person name="Januszkiewicz K."/>
            <person name="Wedrychowicz H."/>
        </authorList>
    </citation>
    <scope>NUCLEOTIDE SEQUENCE [LARGE SCALE GENOMIC DNA]</scope>
    <source>
        <strain evidence="8">DX253</strain>
    </source>
</reference>
<comment type="subcellular location">
    <subcellularLocation>
        <location evidence="1">Cell membrane</location>
        <topology evidence="1">Multi-pass membrane protein</topology>
    </subcellularLocation>
</comment>
<name>E7QT84_HALPU</name>
<dbReference type="EMBL" id="AEMG01000009">
    <property type="protein sequence ID" value="EFW91813.1"/>
    <property type="molecule type" value="Genomic_DNA"/>
</dbReference>
<dbReference type="PATRIC" id="fig|797209.4.peg.1969"/>
<dbReference type="PIRSF" id="PIRSF035875">
    <property type="entry name" value="RNase_BN"/>
    <property type="match status" value="1"/>
</dbReference>
<dbReference type="NCBIfam" id="TIGR00765">
    <property type="entry name" value="yihY_not_rbn"/>
    <property type="match status" value="1"/>
</dbReference>
<dbReference type="GO" id="GO:0005886">
    <property type="term" value="C:plasma membrane"/>
    <property type="evidence" value="ECO:0007669"/>
    <property type="project" value="UniProtKB-SubCell"/>
</dbReference>
<dbReference type="EMBL" id="FRAN01000003">
    <property type="protein sequence ID" value="SHK79926.1"/>
    <property type="molecule type" value="Genomic_DNA"/>
</dbReference>
<evidence type="ECO:0000256" key="4">
    <source>
        <dbReference type="ARBA" id="ARBA00022989"/>
    </source>
</evidence>
<keyword evidence="10" id="KW-1185">Reference proteome</keyword>
<dbReference type="PANTHER" id="PTHR30213:SF0">
    <property type="entry name" value="UPF0761 MEMBRANE PROTEIN YIHY"/>
    <property type="match status" value="1"/>
</dbReference>
<dbReference type="Pfam" id="PF03631">
    <property type="entry name" value="Virul_fac_BrkB"/>
    <property type="match status" value="1"/>
</dbReference>
<organism evidence="7 9">
    <name type="scientific">Haladaptatus paucihalophilus DX253</name>
    <dbReference type="NCBI Taxonomy" id="797209"/>
    <lineage>
        <taxon>Archaea</taxon>
        <taxon>Methanobacteriati</taxon>
        <taxon>Methanobacteriota</taxon>
        <taxon>Stenosarchaea group</taxon>
        <taxon>Halobacteria</taxon>
        <taxon>Halobacteriales</taxon>
        <taxon>Haladaptataceae</taxon>
        <taxon>Haladaptatus</taxon>
    </lineage>
</organism>
<evidence type="ECO:0000313" key="9">
    <source>
        <dbReference type="Proteomes" id="UP000003751"/>
    </source>
</evidence>
<reference evidence="10" key="3">
    <citation type="submission" date="2016-11" db="EMBL/GenBank/DDBJ databases">
        <authorList>
            <person name="Varghese N."/>
            <person name="Submissions S."/>
        </authorList>
    </citation>
    <scope>NUCLEOTIDE SEQUENCE [LARGE SCALE GENOMIC DNA]</scope>
    <source>
        <strain evidence="10">DX253</strain>
    </source>
</reference>
<dbReference type="RefSeq" id="WP_007979356.1">
    <property type="nucleotide sequence ID" value="NZ_AEMG01000009.1"/>
</dbReference>
<feature type="transmembrane region" description="Helical" evidence="6">
    <location>
        <begin position="193"/>
        <end position="215"/>
    </location>
</feature>
<evidence type="ECO:0000256" key="1">
    <source>
        <dbReference type="ARBA" id="ARBA00004651"/>
    </source>
</evidence>
<evidence type="ECO:0000313" key="10">
    <source>
        <dbReference type="Proteomes" id="UP000184203"/>
    </source>
</evidence>
<dbReference type="InterPro" id="IPR017039">
    <property type="entry name" value="Virul_fac_BrkB"/>
</dbReference>